<dbReference type="Proteomes" id="UP001159405">
    <property type="component" value="Unassembled WGS sequence"/>
</dbReference>
<protein>
    <submittedName>
        <fullName evidence="1">Uncharacterized protein</fullName>
    </submittedName>
</protein>
<name>A0ABN8NYE3_9CNID</name>
<gene>
    <name evidence="1" type="ORF">PLOB_00029856</name>
</gene>
<sequence length="98" mass="11165">DISCNCADYCLDPNSSEIEKLIWIENNPIFCKESGTIDIENKPYMKLCFFECCRTCNGQYHNCVQKSTPARQTCLKTAYECASECSKKSSLNITIKGW</sequence>
<comment type="caution">
    <text evidence="1">The sequence shown here is derived from an EMBL/GenBank/DDBJ whole genome shotgun (WGS) entry which is preliminary data.</text>
</comment>
<evidence type="ECO:0000313" key="2">
    <source>
        <dbReference type="Proteomes" id="UP001159405"/>
    </source>
</evidence>
<organism evidence="1 2">
    <name type="scientific">Porites lobata</name>
    <dbReference type="NCBI Taxonomy" id="104759"/>
    <lineage>
        <taxon>Eukaryota</taxon>
        <taxon>Metazoa</taxon>
        <taxon>Cnidaria</taxon>
        <taxon>Anthozoa</taxon>
        <taxon>Hexacorallia</taxon>
        <taxon>Scleractinia</taxon>
        <taxon>Fungiina</taxon>
        <taxon>Poritidae</taxon>
        <taxon>Porites</taxon>
    </lineage>
</organism>
<accession>A0ABN8NYE3</accession>
<proteinExistence type="predicted"/>
<evidence type="ECO:0000313" key="1">
    <source>
        <dbReference type="EMBL" id="CAH3123234.1"/>
    </source>
</evidence>
<feature type="non-terminal residue" evidence="1">
    <location>
        <position position="1"/>
    </location>
</feature>
<keyword evidence="2" id="KW-1185">Reference proteome</keyword>
<reference evidence="1 2" key="1">
    <citation type="submission" date="2022-05" db="EMBL/GenBank/DDBJ databases">
        <authorList>
            <consortium name="Genoscope - CEA"/>
            <person name="William W."/>
        </authorList>
    </citation>
    <scope>NUCLEOTIDE SEQUENCE [LARGE SCALE GENOMIC DNA]</scope>
</reference>
<dbReference type="EMBL" id="CALNXK010000038">
    <property type="protein sequence ID" value="CAH3123234.1"/>
    <property type="molecule type" value="Genomic_DNA"/>
</dbReference>